<feature type="domain" description="Insertion element IS402-like" evidence="2">
    <location>
        <begin position="33"/>
        <end position="91"/>
    </location>
</feature>
<proteinExistence type="predicted"/>
<feature type="region of interest" description="Disordered" evidence="1">
    <location>
        <begin position="103"/>
        <end position="130"/>
    </location>
</feature>
<reference evidence="3 6" key="2">
    <citation type="submission" date="2019-04" db="EMBL/GenBank/DDBJ databases">
        <title>Draft genome sequences of Streptomyces avermitilis NBRC 14893.</title>
        <authorList>
            <person name="Komaki H."/>
            <person name="Tamura T."/>
            <person name="Hosoyama A."/>
        </authorList>
    </citation>
    <scope>NUCLEOTIDE SEQUENCE [LARGE SCALE GENOMIC DNA]</scope>
    <source>
        <strain evidence="3 6">NBRC 14893</strain>
    </source>
</reference>
<protein>
    <recommendedName>
        <fullName evidence="2">Insertion element IS402-like domain-containing protein</fullName>
    </recommendedName>
</protein>
<dbReference type="RefSeq" id="WP_010981479.1">
    <property type="nucleotide sequence ID" value="NZ_BAABTN010000073.1"/>
</dbReference>
<gene>
    <name evidence="3" type="ORF">SAV14893_084460</name>
    <name evidence="4" type="ORF">SAV31267_000500</name>
</gene>
<dbReference type="AlphaFoldDB" id="A0A4D4MFM1"/>
<evidence type="ECO:0000313" key="4">
    <source>
        <dbReference type="EMBL" id="GDY70565.1"/>
    </source>
</evidence>
<dbReference type="GeneID" id="91294732"/>
<evidence type="ECO:0000259" key="2">
    <source>
        <dbReference type="Pfam" id="PF13340"/>
    </source>
</evidence>
<accession>A0A4D4MFM1</accession>
<dbReference type="InterPro" id="IPR025161">
    <property type="entry name" value="IS402-like_dom"/>
</dbReference>
<name>A0A4D4MFM1_STRAX</name>
<dbReference type="EMBL" id="BJHY01000001">
    <property type="protein sequence ID" value="GDY70565.1"/>
    <property type="molecule type" value="Genomic_DNA"/>
</dbReference>
<evidence type="ECO:0000313" key="6">
    <source>
        <dbReference type="Proteomes" id="UP000302139"/>
    </source>
</evidence>
<dbReference type="EMBL" id="BJHX01000001">
    <property type="protein sequence ID" value="GDY69053.1"/>
    <property type="molecule type" value="Genomic_DNA"/>
</dbReference>
<evidence type="ECO:0000256" key="1">
    <source>
        <dbReference type="SAM" id="MobiDB-lite"/>
    </source>
</evidence>
<dbReference type="Pfam" id="PF13340">
    <property type="entry name" value="DUF4096"/>
    <property type="match status" value="1"/>
</dbReference>
<sequence>MPRVGVSASDSGRISLAGVVCRRAGQRSRLPVPAWLAGRGGQPEGYCHLQMIDAVRYLVDNGIEWPAMPADFPARDRVCAVFRRRRDHQLIAGFHDRLRGRVRESEAGTRNRRPRSWTRRSSPSVPSPQC</sequence>
<organism evidence="4 5">
    <name type="scientific">Streptomyces avermitilis</name>
    <dbReference type="NCBI Taxonomy" id="33903"/>
    <lineage>
        <taxon>Bacteria</taxon>
        <taxon>Bacillati</taxon>
        <taxon>Actinomycetota</taxon>
        <taxon>Actinomycetes</taxon>
        <taxon>Kitasatosporales</taxon>
        <taxon>Streptomycetaceae</taxon>
        <taxon>Streptomyces</taxon>
    </lineage>
</organism>
<evidence type="ECO:0000313" key="3">
    <source>
        <dbReference type="EMBL" id="GDY69053.1"/>
    </source>
</evidence>
<reference evidence="4 5" key="1">
    <citation type="submission" date="2019-04" db="EMBL/GenBank/DDBJ databases">
        <title>Draft genome sequences of Streptomyces avermitilis ATCC 31267.</title>
        <authorList>
            <person name="Komaki H."/>
            <person name="Tamura T."/>
            <person name="Hosoyama A."/>
        </authorList>
    </citation>
    <scope>NUCLEOTIDE SEQUENCE [LARGE SCALE GENOMIC DNA]</scope>
    <source>
        <strain evidence="4 5">ATCC 31267</strain>
    </source>
</reference>
<dbReference type="Proteomes" id="UP000299211">
    <property type="component" value="Unassembled WGS sequence"/>
</dbReference>
<evidence type="ECO:0000313" key="5">
    <source>
        <dbReference type="Proteomes" id="UP000299211"/>
    </source>
</evidence>
<comment type="caution">
    <text evidence="4">The sequence shown here is derived from an EMBL/GenBank/DDBJ whole genome shotgun (WGS) entry which is preliminary data.</text>
</comment>
<dbReference type="Proteomes" id="UP000302139">
    <property type="component" value="Unassembled WGS sequence"/>
</dbReference>